<evidence type="ECO:0000256" key="2">
    <source>
        <dbReference type="ARBA" id="ARBA00022839"/>
    </source>
</evidence>
<protein>
    <submittedName>
        <fullName evidence="4">3'-5' exonuclease</fullName>
    </submittedName>
    <submittedName>
        <fullName evidence="5">DNA polymerase III subunit epsilon</fullName>
    </submittedName>
</protein>
<reference evidence="5 7" key="3">
    <citation type="submission" date="2019-03" db="EMBL/GenBank/DDBJ databases">
        <authorList>
            <consortium name="Pathogen Informatics"/>
        </authorList>
    </citation>
    <scope>NUCLEOTIDE SEQUENCE [LARGE SCALE GENOMIC DNA]</scope>
    <source>
        <strain evidence="5 7">NCTC12282</strain>
    </source>
</reference>
<keyword evidence="1" id="KW-0540">Nuclease</keyword>
<sequence length="187" mass="20909">MNQKQETFISVDIETAGPIVSEHSMLTLGACLVYQPEIEFLMTLKPISDQAVDAALKISGLTLQQAQADGLAPEEAMAQFATWIANNLPENATPVFVGLNAPFDWSFVNYYFLKYLGENPFGFAALDIKALFMGATGCSWHDTRSSSIDKQLHPTLEGNHDALCDAKYQAELFRLIYQQELYHRPER</sequence>
<dbReference type="Proteomes" id="UP000373449">
    <property type="component" value="Unassembled WGS sequence"/>
</dbReference>
<evidence type="ECO:0000313" key="4">
    <source>
        <dbReference type="EMBL" id="PHI29858.1"/>
    </source>
</evidence>
<evidence type="ECO:0000313" key="7">
    <source>
        <dbReference type="Proteomes" id="UP000373449"/>
    </source>
</evidence>
<feature type="domain" description="Exonuclease" evidence="3">
    <location>
        <begin position="7"/>
        <end position="182"/>
    </location>
</feature>
<dbReference type="Gene3D" id="3.30.420.10">
    <property type="entry name" value="Ribonuclease H-like superfamily/Ribonuclease H"/>
    <property type="match status" value="1"/>
</dbReference>
<dbReference type="SUPFAM" id="SSF53098">
    <property type="entry name" value="Ribonuclease H-like"/>
    <property type="match status" value="1"/>
</dbReference>
<reference evidence="4" key="2">
    <citation type="submission" date="2017-09" db="EMBL/GenBank/DDBJ databases">
        <title>FDA dAtabase for Regulatory Grade micrObial Sequences (FDA-ARGOS): Supporting development and validation of Infectious Disease Dx tests.</title>
        <authorList>
            <person name="Minogue T."/>
            <person name="Wolcott M."/>
            <person name="Wasieloski L."/>
            <person name="Aguilar W."/>
            <person name="Moore D."/>
            <person name="Tallon L.J."/>
            <person name="Sadzewicz L."/>
            <person name="Ott S."/>
            <person name="Zhao X."/>
            <person name="Nagaraj S."/>
            <person name="Vavikolanu K."/>
            <person name="Aluvathingal J."/>
            <person name="Nadendla S."/>
            <person name="Sichtig H."/>
        </authorList>
    </citation>
    <scope>NUCLEOTIDE SEQUENCE</scope>
    <source>
        <strain evidence="4">FDAARGOS_387</strain>
    </source>
</reference>
<dbReference type="GO" id="GO:0004527">
    <property type="term" value="F:exonuclease activity"/>
    <property type="evidence" value="ECO:0007669"/>
    <property type="project" value="UniProtKB-KW"/>
</dbReference>
<keyword evidence="6" id="KW-1185">Reference proteome</keyword>
<dbReference type="GO" id="GO:0003676">
    <property type="term" value="F:nucleic acid binding"/>
    <property type="evidence" value="ECO:0007669"/>
    <property type="project" value="InterPro"/>
</dbReference>
<dbReference type="InterPro" id="IPR012337">
    <property type="entry name" value="RNaseH-like_sf"/>
</dbReference>
<dbReference type="STRING" id="1111728.GCA_000427805_01838"/>
<dbReference type="GO" id="GO:0006259">
    <property type="term" value="P:DNA metabolic process"/>
    <property type="evidence" value="ECO:0007669"/>
    <property type="project" value="UniProtKB-ARBA"/>
</dbReference>
<dbReference type="InterPro" id="IPR033390">
    <property type="entry name" value="Rv2179c-like"/>
</dbReference>
<dbReference type="RefSeq" id="WP_029096540.1">
    <property type="nucleotide sequence ID" value="NZ_CAADJA010000002.1"/>
</dbReference>
<keyword evidence="2 4" id="KW-0378">Hydrolase</keyword>
<accession>A0A2C6DHU9</accession>
<dbReference type="SMART" id="SM00479">
    <property type="entry name" value="EXOIII"/>
    <property type="match status" value="1"/>
</dbReference>
<dbReference type="Pfam" id="PF16473">
    <property type="entry name" value="Rv2179c-like"/>
    <property type="match status" value="1"/>
</dbReference>
<evidence type="ECO:0000256" key="1">
    <source>
        <dbReference type="ARBA" id="ARBA00022722"/>
    </source>
</evidence>
<evidence type="ECO:0000313" key="5">
    <source>
        <dbReference type="EMBL" id="VFS48484.1"/>
    </source>
</evidence>
<name>A0A2C6DHU9_9GAMM</name>
<dbReference type="InterPro" id="IPR036397">
    <property type="entry name" value="RNaseH_sf"/>
</dbReference>
<evidence type="ECO:0000313" key="6">
    <source>
        <dbReference type="Proteomes" id="UP000224974"/>
    </source>
</evidence>
<evidence type="ECO:0000259" key="3">
    <source>
        <dbReference type="SMART" id="SM00479"/>
    </source>
</evidence>
<gene>
    <name evidence="4" type="ORF">CRN84_11140</name>
    <name evidence="5" type="ORF">NCTC12282_03220</name>
</gene>
<dbReference type="Proteomes" id="UP000224974">
    <property type="component" value="Unassembled WGS sequence"/>
</dbReference>
<dbReference type="EMBL" id="CAADJA010000002">
    <property type="protein sequence ID" value="VFS48484.1"/>
    <property type="molecule type" value="Genomic_DNA"/>
</dbReference>
<reference evidence="6" key="1">
    <citation type="submission" date="2017-09" db="EMBL/GenBank/DDBJ databases">
        <title>FDA dAtabase for Regulatory Grade micrObial Sequences (FDA-ARGOS): Supporting development and validation of Infectious Disease Dx tests.</title>
        <authorList>
            <person name="Minogue T."/>
            <person name="Wolcott M."/>
            <person name="Wasieloski L."/>
            <person name="Aguilar W."/>
            <person name="Moore D."/>
            <person name="Tallon L."/>
            <person name="Sadzewicz L."/>
            <person name="Ott S."/>
            <person name="Zhao X."/>
            <person name="Nagaraj S."/>
            <person name="Vavikolanu K."/>
            <person name="Aluvathingal J."/>
            <person name="Nadendla S."/>
            <person name="Sichtig H."/>
        </authorList>
    </citation>
    <scope>NUCLEOTIDE SEQUENCE [LARGE SCALE GENOMIC DNA]</scope>
    <source>
        <strain evidence="6">FDAARGOS_387</strain>
    </source>
</reference>
<dbReference type="AlphaFoldDB" id="A0A2C6DHU9"/>
<keyword evidence="2 4" id="KW-0269">Exonuclease</keyword>
<dbReference type="EMBL" id="PDDX01000001">
    <property type="protein sequence ID" value="PHI29858.1"/>
    <property type="molecule type" value="Genomic_DNA"/>
</dbReference>
<dbReference type="InterPro" id="IPR013520">
    <property type="entry name" value="Ribonucl_H"/>
</dbReference>
<organism evidence="4 6">
    <name type="scientific">Budvicia aquatica</name>
    <dbReference type="NCBI Taxonomy" id="82979"/>
    <lineage>
        <taxon>Bacteria</taxon>
        <taxon>Pseudomonadati</taxon>
        <taxon>Pseudomonadota</taxon>
        <taxon>Gammaproteobacteria</taxon>
        <taxon>Enterobacterales</taxon>
        <taxon>Budviciaceae</taxon>
        <taxon>Budvicia</taxon>
    </lineage>
</organism>
<dbReference type="CDD" id="cd06127">
    <property type="entry name" value="DEDDh"/>
    <property type="match status" value="1"/>
</dbReference>
<dbReference type="OrthoDB" id="9803925at2"/>
<proteinExistence type="predicted"/>